<evidence type="ECO:0000313" key="2">
    <source>
        <dbReference type="Proteomes" id="UP000326912"/>
    </source>
</evidence>
<reference evidence="1 2" key="1">
    <citation type="submission" date="2019-10" db="EMBL/GenBank/DDBJ databases">
        <title>Dictyobacter vulcani sp. nov., within the class Ktedonobacteria, isolated from soil of volcanic Mt. Zao.</title>
        <authorList>
            <person name="Zheng Y."/>
            <person name="Wang C.M."/>
            <person name="Sakai Y."/>
            <person name="Abe K."/>
            <person name="Yokota A."/>
            <person name="Yabe S."/>
        </authorList>
    </citation>
    <scope>NUCLEOTIDE SEQUENCE [LARGE SCALE GENOMIC DNA]</scope>
    <source>
        <strain evidence="1 2">W12</strain>
    </source>
</reference>
<name>A0A5J4KW85_9CHLR</name>
<keyword evidence="2" id="KW-1185">Reference proteome</keyword>
<accession>A0A5J4KW85</accession>
<evidence type="ECO:0000313" key="1">
    <source>
        <dbReference type="EMBL" id="GER90389.1"/>
    </source>
</evidence>
<proteinExistence type="predicted"/>
<organism evidence="1 2">
    <name type="scientific">Dictyobacter vulcani</name>
    <dbReference type="NCBI Taxonomy" id="2607529"/>
    <lineage>
        <taxon>Bacteria</taxon>
        <taxon>Bacillati</taxon>
        <taxon>Chloroflexota</taxon>
        <taxon>Ktedonobacteria</taxon>
        <taxon>Ktedonobacterales</taxon>
        <taxon>Dictyobacteraceae</taxon>
        <taxon>Dictyobacter</taxon>
    </lineage>
</organism>
<sequence length="59" mass="6380">MIFFGDTLSVEFAAGSDETTFACIGAANAVPIKVKNNPMLTTDMHISRSCEECKRIIAL</sequence>
<protein>
    <submittedName>
        <fullName evidence="1">Uncharacterized protein</fullName>
    </submittedName>
</protein>
<dbReference type="Proteomes" id="UP000326912">
    <property type="component" value="Unassembled WGS sequence"/>
</dbReference>
<dbReference type="EMBL" id="BKZW01000002">
    <property type="protein sequence ID" value="GER90389.1"/>
    <property type="molecule type" value="Genomic_DNA"/>
</dbReference>
<comment type="caution">
    <text evidence="1">The sequence shown here is derived from an EMBL/GenBank/DDBJ whole genome shotgun (WGS) entry which is preliminary data.</text>
</comment>
<dbReference type="AlphaFoldDB" id="A0A5J4KW85"/>
<gene>
    <name evidence="1" type="ORF">KDW_45510</name>
</gene>